<evidence type="ECO:0000313" key="11">
    <source>
        <dbReference type="Proteomes" id="UP000005222"/>
    </source>
</evidence>
<keyword evidence="4 8" id="KW-0653">Protein transport</keyword>
<dbReference type="OMA" id="WANRNPT"/>
<keyword evidence="11" id="KW-1185">Reference proteome</keyword>
<evidence type="ECO:0000256" key="8">
    <source>
        <dbReference type="RuleBase" id="RU363111"/>
    </source>
</evidence>
<evidence type="ECO:0000256" key="1">
    <source>
        <dbReference type="ARBA" id="ARBA00004141"/>
    </source>
</evidence>
<dbReference type="GO" id="GO:0015031">
    <property type="term" value="P:protein transport"/>
    <property type="evidence" value="ECO:0007669"/>
    <property type="project" value="UniProtKB-KW"/>
</dbReference>
<dbReference type="PANTHER" id="PTHR23137">
    <property type="entry name" value="VESICLE TRANSPORT PROTEIN-RELATED"/>
    <property type="match status" value="1"/>
</dbReference>
<organism evidence="10 11">
    <name type="scientific">Pichia sorbitophila (strain ATCC MYA-4447 / BCRC 22081 / CBS 7064 / NBRC 10061 / NRRL Y-12695)</name>
    <name type="common">Hybrid yeast</name>
    <dbReference type="NCBI Taxonomy" id="559304"/>
    <lineage>
        <taxon>Eukaryota</taxon>
        <taxon>Fungi</taxon>
        <taxon>Dikarya</taxon>
        <taxon>Ascomycota</taxon>
        <taxon>Saccharomycotina</taxon>
        <taxon>Pichiomycetes</taxon>
        <taxon>Debaryomycetaceae</taxon>
        <taxon>Millerozyma</taxon>
    </lineage>
</organism>
<dbReference type="eggNOG" id="KOG2887">
    <property type="taxonomic scope" value="Eukaryota"/>
</dbReference>
<evidence type="ECO:0000313" key="9">
    <source>
        <dbReference type="EMBL" id="CCE80127.1"/>
    </source>
</evidence>
<keyword evidence="6 8" id="KW-0472">Membrane</keyword>
<reference evidence="11" key="2">
    <citation type="journal article" date="2012" name="G3 (Bethesda)">
        <title>Pichia sorbitophila, an interspecies yeast hybrid reveals early steps of genome resolution following polyploidization.</title>
        <authorList>
            <person name="Leh Louis V."/>
            <person name="Despons L."/>
            <person name="Friedrich A."/>
            <person name="Martin T."/>
            <person name="Durrens P."/>
            <person name="Casaregola S."/>
            <person name="Neuveglise C."/>
            <person name="Fairhead C."/>
            <person name="Marck C."/>
            <person name="Cruz J.A."/>
            <person name="Straub M.L."/>
            <person name="Kugler V."/>
            <person name="Sacerdot C."/>
            <person name="Uzunov Z."/>
            <person name="Thierry A."/>
            <person name="Weiss S."/>
            <person name="Bleykasten C."/>
            <person name="De Montigny J."/>
            <person name="Jacques N."/>
            <person name="Jung P."/>
            <person name="Lemaire M."/>
            <person name="Mallet S."/>
            <person name="Morel G."/>
            <person name="Richard G.F."/>
            <person name="Sarkar A."/>
            <person name="Savel G."/>
            <person name="Schacherer J."/>
            <person name="Seret M.L."/>
            <person name="Talla E."/>
            <person name="Samson G."/>
            <person name="Jubin C."/>
            <person name="Poulain J."/>
            <person name="Vacherie B."/>
            <person name="Barbe V."/>
            <person name="Pelletier E."/>
            <person name="Sherman D.J."/>
            <person name="Westhof E."/>
            <person name="Weissenbach J."/>
            <person name="Baret P.V."/>
            <person name="Wincker P."/>
            <person name="Gaillardin C."/>
            <person name="Dujon B."/>
            <person name="Souciet J.L."/>
        </authorList>
    </citation>
    <scope>NUCLEOTIDE SEQUENCE [LARGE SCALE GENOMIC DNA]</scope>
    <source>
        <strain evidence="11">ATCC MYA-4447 / BCRC 22081 / CBS 7064 / NBRC 10061 / NRRL Y-12695</strain>
    </source>
</reference>
<comment type="caution">
    <text evidence="8">Lacks conserved residue(s) required for the propagation of feature annotation.</text>
</comment>
<feature type="transmembrane region" description="Helical" evidence="8">
    <location>
        <begin position="159"/>
        <end position="177"/>
    </location>
</feature>
<comment type="similarity">
    <text evidence="7 8">Belongs to the SFT2 family.</text>
</comment>
<dbReference type="HOGENOM" id="CLU_099529_3_0_1"/>
<gene>
    <name evidence="10" type="primary">Piso0_003226</name>
    <name evidence="9" type="ORF">GNLVRS01_PISO0G07662g</name>
    <name evidence="10" type="ORF">GNLVRS01_PISO0H07663g</name>
</gene>
<dbReference type="FunCoup" id="G8YHJ0">
    <property type="interactions" value="1111"/>
</dbReference>
<comment type="function">
    <text evidence="8">Nonessential protein required for the fusion of transport vesicles derived from the endocytic pathway with the Golgi complex.</text>
</comment>
<evidence type="ECO:0000256" key="7">
    <source>
        <dbReference type="ARBA" id="ARBA00025800"/>
    </source>
</evidence>
<dbReference type="PANTHER" id="PTHR23137:SF36">
    <property type="entry name" value="VESICLE TRANSPORT PROTEIN SFT2C"/>
    <property type="match status" value="1"/>
</dbReference>
<keyword evidence="2 8" id="KW-0813">Transport</keyword>
<dbReference type="EMBL" id="FO082053">
    <property type="protein sequence ID" value="CCE80127.1"/>
    <property type="molecule type" value="Genomic_DNA"/>
</dbReference>
<dbReference type="AlphaFoldDB" id="G8YHJ0"/>
<dbReference type="GO" id="GO:0000139">
    <property type="term" value="C:Golgi membrane"/>
    <property type="evidence" value="ECO:0007669"/>
    <property type="project" value="UniProtKB-SubCell"/>
</dbReference>
<feature type="transmembrane region" description="Helical" evidence="8">
    <location>
        <begin position="70"/>
        <end position="96"/>
    </location>
</feature>
<keyword evidence="3 8" id="KW-0812">Transmembrane</keyword>
<evidence type="ECO:0000256" key="2">
    <source>
        <dbReference type="ARBA" id="ARBA00022448"/>
    </source>
</evidence>
<evidence type="ECO:0000256" key="4">
    <source>
        <dbReference type="ARBA" id="ARBA00022927"/>
    </source>
</evidence>
<reference evidence="10" key="1">
    <citation type="submission" date="2011-10" db="EMBL/GenBank/DDBJ databases">
        <authorList>
            <person name="Genoscope - CEA"/>
        </authorList>
    </citation>
    <scope>NUCLEOTIDE SEQUENCE</scope>
</reference>
<proteinExistence type="inferred from homology"/>
<dbReference type="EMBL" id="FO082052">
    <property type="protein sequence ID" value="CCE80892.1"/>
    <property type="molecule type" value="Genomic_DNA"/>
</dbReference>
<dbReference type="InterPro" id="IPR011691">
    <property type="entry name" value="Vesicle_transpt_SFT2"/>
</dbReference>
<dbReference type="OrthoDB" id="660759at2759"/>
<feature type="transmembrane region" description="Helical" evidence="8">
    <location>
        <begin position="102"/>
        <end position="123"/>
    </location>
</feature>
<dbReference type="GO" id="GO:0016192">
    <property type="term" value="P:vesicle-mediated transport"/>
    <property type="evidence" value="ECO:0007669"/>
    <property type="project" value="InterPro"/>
</dbReference>
<dbReference type="Proteomes" id="UP000005222">
    <property type="component" value="Chromosome G"/>
</dbReference>
<comment type="subcellular location">
    <subcellularLocation>
        <location evidence="8">Golgi apparatus membrane</location>
        <topology evidence="8">Multi-pass membrane protein</topology>
    </subcellularLocation>
    <subcellularLocation>
        <location evidence="1">Membrane</location>
        <topology evidence="1">Multi-pass membrane protein</topology>
    </subcellularLocation>
</comment>
<dbReference type="Pfam" id="PF04178">
    <property type="entry name" value="Got1"/>
    <property type="match status" value="1"/>
</dbReference>
<name>G8YHJ0_PICSO</name>
<keyword evidence="8" id="KW-0333">Golgi apparatus</keyword>
<keyword evidence="5 8" id="KW-1133">Transmembrane helix</keyword>
<dbReference type="STRING" id="559304.G8YHJ0"/>
<dbReference type="Proteomes" id="UP000005222">
    <property type="component" value="Chromosome H"/>
</dbReference>
<accession>G8YHJ0</accession>
<dbReference type="InParanoid" id="G8YHJ0"/>
<evidence type="ECO:0000256" key="5">
    <source>
        <dbReference type="ARBA" id="ARBA00022989"/>
    </source>
</evidence>
<sequence length="206" mass="23258">MSDAENAFRQQFSGWQAGQSRRGVPPLSEWTDYIRDGANNFYSALPMYNKDTQQNIEEPSWMQLSRMERIIGFLCCLAGSIVCFVTSFFLFPVLALKPRKFAMIWTLGTLLFVVSFGVLQGPNHYIRHLVSRERIVFTTVFVSSVLATIYAAMIAKSTLLTIFCGIIEIFAVFYYTLSYFPFGASAVTWFTSYLVGYFGGLLGGLL</sequence>
<protein>
    <recommendedName>
        <fullName evidence="8">Protein transport protein SFT2</fullName>
    </recommendedName>
</protein>
<feature type="transmembrane region" description="Helical" evidence="8">
    <location>
        <begin position="135"/>
        <end position="153"/>
    </location>
</feature>
<evidence type="ECO:0000313" key="10">
    <source>
        <dbReference type="EMBL" id="CCE80892.1"/>
    </source>
</evidence>
<feature type="transmembrane region" description="Helical" evidence="8">
    <location>
        <begin position="184"/>
        <end position="205"/>
    </location>
</feature>
<evidence type="ECO:0000256" key="3">
    <source>
        <dbReference type="ARBA" id="ARBA00022692"/>
    </source>
</evidence>
<dbReference type="InterPro" id="IPR007305">
    <property type="entry name" value="Vesicle_transpt_Got1/SFT2"/>
</dbReference>
<evidence type="ECO:0000256" key="6">
    <source>
        <dbReference type="ARBA" id="ARBA00023136"/>
    </source>
</evidence>